<dbReference type="InterPro" id="IPR003877">
    <property type="entry name" value="SPRY_dom"/>
</dbReference>
<name>A0A5C3KX94_COPMA</name>
<dbReference type="InterPro" id="IPR043136">
    <property type="entry name" value="B30.2/SPRY_sf"/>
</dbReference>
<dbReference type="STRING" id="230819.A0A5C3KX94"/>
<evidence type="ECO:0000313" key="3">
    <source>
        <dbReference type="EMBL" id="TFK24895.1"/>
    </source>
</evidence>
<dbReference type="PANTHER" id="PTHR12864">
    <property type="entry name" value="RAN BINDING PROTEIN 9-RELATED"/>
    <property type="match status" value="1"/>
</dbReference>
<evidence type="ECO:0000256" key="1">
    <source>
        <dbReference type="SAM" id="MobiDB-lite"/>
    </source>
</evidence>
<dbReference type="InterPro" id="IPR001870">
    <property type="entry name" value="B30.2/SPRY"/>
</dbReference>
<dbReference type="Gene3D" id="2.60.120.920">
    <property type="match status" value="1"/>
</dbReference>
<feature type="domain" description="B30.2/SPRY" evidence="2">
    <location>
        <begin position="66"/>
        <end position="273"/>
    </location>
</feature>
<keyword evidence="4" id="KW-1185">Reference proteome</keyword>
<gene>
    <name evidence="3" type="ORF">FA15DRAFT_669101</name>
</gene>
<sequence>MGLFTKLKSKVKEHTGGSGQAGGSSDAAPPAWAPAPEAVHQFGKFNEATDDEYQRAEDFCNEFPPNAPRMLPSVAVDYITEVGCKAWTIENPNTARFSGRIDNPGETKGSLGVVRVQTDANCKDTCLLSTLPLLAGLYDVHGKTGVYYEITIHRMDGFIAIGTSCRPYPAWRMPGWNRLSAGWHLDDLRKFFEDPDGGRDYVDQNLVSQVKPGDIIGCGYEFAIGALFYTYNGIRLPNAFSGIYLPRHQYDVFAAIGVEGACEFEVNFGGDMVRWKEGNEWAWRVEGHVGKIVGTSSDFDPELPAYSM</sequence>
<dbReference type="InterPro" id="IPR013320">
    <property type="entry name" value="ConA-like_dom_sf"/>
</dbReference>
<dbReference type="AlphaFoldDB" id="A0A5C3KX94"/>
<protein>
    <submittedName>
        <fullName evidence="3">Endosome protein</fullName>
    </submittedName>
</protein>
<dbReference type="Proteomes" id="UP000307440">
    <property type="component" value="Unassembled WGS sequence"/>
</dbReference>
<evidence type="ECO:0000259" key="2">
    <source>
        <dbReference type="PROSITE" id="PS50188"/>
    </source>
</evidence>
<dbReference type="OrthoDB" id="258495at2759"/>
<dbReference type="PROSITE" id="PS50188">
    <property type="entry name" value="B302_SPRY"/>
    <property type="match status" value="1"/>
</dbReference>
<dbReference type="InterPro" id="IPR050618">
    <property type="entry name" value="Ubq-SigPath_Reg"/>
</dbReference>
<dbReference type="SUPFAM" id="SSF49899">
    <property type="entry name" value="Concanavalin A-like lectins/glucanases"/>
    <property type="match status" value="1"/>
</dbReference>
<feature type="compositionally biased region" description="Low complexity" evidence="1">
    <location>
        <begin position="23"/>
        <end position="33"/>
    </location>
</feature>
<proteinExistence type="predicted"/>
<dbReference type="SMART" id="SM00449">
    <property type="entry name" value="SPRY"/>
    <property type="match status" value="1"/>
</dbReference>
<dbReference type="Pfam" id="PF00622">
    <property type="entry name" value="SPRY"/>
    <property type="match status" value="1"/>
</dbReference>
<evidence type="ECO:0000313" key="4">
    <source>
        <dbReference type="Proteomes" id="UP000307440"/>
    </source>
</evidence>
<organism evidence="3 4">
    <name type="scientific">Coprinopsis marcescibilis</name>
    <name type="common">Agaric fungus</name>
    <name type="synonym">Psathyrella marcescibilis</name>
    <dbReference type="NCBI Taxonomy" id="230819"/>
    <lineage>
        <taxon>Eukaryota</taxon>
        <taxon>Fungi</taxon>
        <taxon>Dikarya</taxon>
        <taxon>Basidiomycota</taxon>
        <taxon>Agaricomycotina</taxon>
        <taxon>Agaricomycetes</taxon>
        <taxon>Agaricomycetidae</taxon>
        <taxon>Agaricales</taxon>
        <taxon>Agaricineae</taxon>
        <taxon>Psathyrellaceae</taxon>
        <taxon>Coprinopsis</taxon>
    </lineage>
</organism>
<feature type="region of interest" description="Disordered" evidence="1">
    <location>
        <begin position="11"/>
        <end position="33"/>
    </location>
</feature>
<dbReference type="EMBL" id="ML210193">
    <property type="protein sequence ID" value="TFK24895.1"/>
    <property type="molecule type" value="Genomic_DNA"/>
</dbReference>
<accession>A0A5C3KX94</accession>
<reference evidence="3 4" key="1">
    <citation type="journal article" date="2019" name="Nat. Ecol. Evol.">
        <title>Megaphylogeny resolves global patterns of mushroom evolution.</title>
        <authorList>
            <person name="Varga T."/>
            <person name="Krizsan K."/>
            <person name="Foldi C."/>
            <person name="Dima B."/>
            <person name="Sanchez-Garcia M."/>
            <person name="Sanchez-Ramirez S."/>
            <person name="Szollosi G.J."/>
            <person name="Szarkandi J.G."/>
            <person name="Papp V."/>
            <person name="Albert L."/>
            <person name="Andreopoulos W."/>
            <person name="Angelini C."/>
            <person name="Antonin V."/>
            <person name="Barry K.W."/>
            <person name="Bougher N.L."/>
            <person name="Buchanan P."/>
            <person name="Buyck B."/>
            <person name="Bense V."/>
            <person name="Catcheside P."/>
            <person name="Chovatia M."/>
            <person name="Cooper J."/>
            <person name="Damon W."/>
            <person name="Desjardin D."/>
            <person name="Finy P."/>
            <person name="Geml J."/>
            <person name="Haridas S."/>
            <person name="Hughes K."/>
            <person name="Justo A."/>
            <person name="Karasinski D."/>
            <person name="Kautmanova I."/>
            <person name="Kiss B."/>
            <person name="Kocsube S."/>
            <person name="Kotiranta H."/>
            <person name="LaButti K.M."/>
            <person name="Lechner B.E."/>
            <person name="Liimatainen K."/>
            <person name="Lipzen A."/>
            <person name="Lukacs Z."/>
            <person name="Mihaltcheva S."/>
            <person name="Morgado L.N."/>
            <person name="Niskanen T."/>
            <person name="Noordeloos M.E."/>
            <person name="Ohm R.A."/>
            <person name="Ortiz-Santana B."/>
            <person name="Ovrebo C."/>
            <person name="Racz N."/>
            <person name="Riley R."/>
            <person name="Savchenko A."/>
            <person name="Shiryaev A."/>
            <person name="Soop K."/>
            <person name="Spirin V."/>
            <person name="Szebenyi C."/>
            <person name="Tomsovsky M."/>
            <person name="Tulloss R.E."/>
            <person name="Uehling J."/>
            <person name="Grigoriev I.V."/>
            <person name="Vagvolgyi C."/>
            <person name="Papp T."/>
            <person name="Martin F.M."/>
            <person name="Miettinen O."/>
            <person name="Hibbett D.S."/>
            <person name="Nagy L.G."/>
        </authorList>
    </citation>
    <scope>NUCLEOTIDE SEQUENCE [LARGE SCALE GENOMIC DNA]</scope>
    <source>
        <strain evidence="3 4">CBS 121175</strain>
    </source>
</reference>